<feature type="transmembrane region" description="Helical" evidence="11">
    <location>
        <begin position="162"/>
        <end position="184"/>
    </location>
</feature>
<keyword evidence="4 9" id="KW-0812">Transmembrane</keyword>
<evidence type="ECO:0000256" key="9">
    <source>
        <dbReference type="RuleBase" id="RU003945"/>
    </source>
</evidence>
<organism evidence="13 14">
    <name type="scientific">Aerococcus urinaehominis</name>
    <dbReference type="NCBI Taxonomy" id="128944"/>
    <lineage>
        <taxon>Bacteria</taxon>
        <taxon>Bacillati</taxon>
        <taxon>Bacillota</taxon>
        <taxon>Bacilli</taxon>
        <taxon>Lactobacillales</taxon>
        <taxon>Aerococcaceae</taxon>
        <taxon>Aerococcus</taxon>
    </lineage>
</organism>
<keyword evidence="7 11" id="KW-0472">Membrane</keyword>
<gene>
    <name evidence="13" type="ORF">AWM75_06670</name>
</gene>
<dbReference type="GO" id="GO:0015031">
    <property type="term" value="P:protein transport"/>
    <property type="evidence" value="ECO:0007669"/>
    <property type="project" value="UniProtKB-KW"/>
</dbReference>
<feature type="transmembrane region" description="Helical" evidence="11">
    <location>
        <begin position="45"/>
        <end position="65"/>
    </location>
</feature>
<evidence type="ECO:0000256" key="1">
    <source>
        <dbReference type="ARBA" id="ARBA00004651"/>
    </source>
</evidence>
<dbReference type="NCBIfam" id="TIGR03592">
    <property type="entry name" value="yidC_oxa1_cterm"/>
    <property type="match status" value="1"/>
</dbReference>
<evidence type="ECO:0000256" key="11">
    <source>
        <dbReference type="SAM" id="Phobius"/>
    </source>
</evidence>
<dbReference type="PANTHER" id="PTHR12428">
    <property type="entry name" value="OXA1"/>
    <property type="match status" value="1"/>
</dbReference>
<feature type="domain" description="Membrane insertase YidC/Oxa/ALB C-terminal" evidence="12">
    <location>
        <begin position="45"/>
        <end position="234"/>
    </location>
</feature>
<accession>A0A0X8FMI5</accession>
<name>A0A0X8FMI5_9LACT</name>
<reference evidence="13 14" key="1">
    <citation type="journal article" date="2016" name="Genome Announc.">
        <title>Complete Genome Sequences of Aerococcus christensenii CCUG 28831T, Aerococcus sanguinicola CCUG 43001T, Aerococcus urinae CCUG 36881T, Aerococcus urinaeequi CCUG 28094T, Aerococcus urinaehominis CCUG 42038 BT, and Aerococcus viridans CCUG 4311T.</title>
        <authorList>
            <person name="Carkaci D."/>
            <person name="Dargis R."/>
            <person name="Nielsen X.C."/>
            <person name="Skovgaard O."/>
            <person name="Fuursted K."/>
            <person name="Christensen J.J."/>
        </authorList>
    </citation>
    <scope>NUCLEOTIDE SEQUENCE [LARGE SCALE GENOMIC DNA]</scope>
    <source>
        <strain evidence="13 14">CCUG42038B</strain>
    </source>
</reference>
<evidence type="ECO:0000256" key="5">
    <source>
        <dbReference type="ARBA" id="ARBA00022927"/>
    </source>
</evidence>
<comment type="subcellular location">
    <subcellularLocation>
        <location evidence="1">Cell membrane</location>
        <topology evidence="1">Multi-pass membrane protein</topology>
    </subcellularLocation>
    <subcellularLocation>
        <location evidence="9">Membrane</location>
        <topology evidence="9">Multi-pass membrane protein</topology>
    </subcellularLocation>
</comment>
<dbReference type="GO" id="GO:0005886">
    <property type="term" value="C:plasma membrane"/>
    <property type="evidence" value="ECO:0007669"/>
    <property type="project" value="UniProtKB-SubCell"/>
</dbReference>
<dbReference type="PRINTS" id="PR00701">
    <property type="entry name" value="60KDINNERMP"/>
</dbReference>
<comment type="similarity">
    <text evidence="9">Belongs to the OXA1/ALB3/YidC family.</text>
</comment>
<dbReference type="CDD" id="cd20070">
    <property type="entry name" value="5TM_YidC_Alb3"/>
    <property type="match status" value="1"/>
</dbReference>
<evidence type="ECO:0000256" key="3">
    <source>
        <dbReference type="ARBA" id="ARBA00022475"/>
    </source>
</evidence>
<keyword evidence="8" id="KW-0143">Chaperone</keyword>
<evidence type="ECO:0000256" key="6">
    <source>
        <dbReference type="ARBA" id="ARBA00022989"/>
    </source>
</evidence>
<keyword evidence="3" id="KW-1003">Cell membrane</keyword>
<keyword evidence="2" id="KW-0813">Transport</keyword>
<keyword evidence="14" id="KW-1185">Reference proteome</keyword>
<feature type="transmembrane region" description="Helical" evidence="11">
    <location>
        <begin position="205"/>
        <end position="227"/>
    </location>
</feature>
<evidence type="ECO:0000256" key="8">
    <source>
        <dbReference type="ARBA" id="ARBA00023186"/>
    </source>
</evidence>
<evidence type="ECO:0000313" key="14">
    <source>
        <dbReference type="Proteomes" id="UP000062260"/>
    </source>
</evidence>
<evidence type="ECO:0000256" key="10">
    <source>
        <dbReference type="SAM" id="MobiDB-lite"/>
    </source>
</evidence>
<dbReference type="InterPro" id="IPR047196">
    <property type="entry name" value="YidC_ALB_C"/>
</dbReference>
<dbReference type="GO" id="GO:0032977">
    <property type="term" value="F:membrane insertase activity"/>
    <property type="evidence" value="ECO:0007669"/>
    <property type="project" value="InterPro"/>
</dbReference>
<dbReference type="InterPro" id="IPR001708">
    <property type="entry name" value="YidC/ALB3/OXA1/COX18"/>
</dbReference>
<dbReference type="InterPro" id="IPR028055">
    <property type="entry name" value="YidC/Oxa/ALB_C"/>
</dbReference>
<dbReference type="Pfam" id="PF02096">
    <property type="entry name" value="60KD_IMP"/>
    <property type="match status" value="1"/>
</dbReference>
<protein>
    <recommendedName>
        <fullName evidence="12">Membrane insertase YidC/Oxa/ALB C-terminal domain-containing protein</fullName>
    </recommendedName>
</protein>
<evidence type="ECO:0000256" key="4">
    <source>
        <dbReference type="ARBA" id="ARBA00022692"/>
    </source>
</evidence>
<feature type="compositionally biased region" description="Polar residues" evidence="10">
    <location>
        <begin position="282"/>
        <end position="292"/>
    </location>
</feature>
<feature type="region of interest" description="Disordered" evidence="10">
    <location>
        <begin position="255"/>
        <end position="292"/>
    </location>
</feature>
<feature type="transmembrane region" description="Helical" evidence="11">
    <location>
        <begin position="120"/>
        <end position="142"/>
    </location>
</feature>
<dbReference type="KEGG" id="auh:AWM75_06670"/>
<evidence type="ECO:0000313" key="13">
    <source>
        <dbReference type="EMBL" id="AMC00067.1"/>
    </source>
</evidence>
<sequence length="292" mass="32728">MMLTSIFFLTGCVNAKDSNSLTFKLFVQPINNLIEWLADFFNGNYGWAIIAITIIVRLVLLPLTMKQLNATTKQSVKMQKIQPYLKDIQERQKRAQTQAEQMQIAQEQQALFKDNNISMLGGMGCLPLLIQLPIISGMYNAIRLNEGIANFTFFNTDLGEPSIVYGIIAVALYALQSVITIQAVPEEQKAQMKSSMMMMPIMMAFIVFTTPAGLTLYFIVGGLWAILQSLYTNKVFRPRVQAQVEAELAENPIKFNTSNQANGPIKDVTNTVSKQIDRQSKGNRNQGKQNKS</sequence>
<dbReference type="GO" id="GO:0051205">
    <property type="term" value="P:protein insertion into membrane"/>
    <property type="evidence" value="ECO:0007669"/>
    <property type="project" value="TreeGrafter"/>
</dbReference>
<keyword evidence="5" id="KW-0653">Protein transport</keyword>
<dbReference type="Proteomes" id="UP000062260">
    <property type="component" value="Chromosome"/>
</dbReference>
<evidence type="ECO:0000256" key="2">
    <source>
        <dbReference type="ARBA" id="ARBA00022448"/>
    </source>
</evidence>
<dbReference type="STRING" id="128944.AWM75_06670"/>
<feature type="compositionally biased region" description="Polar residues" evidence="10">
    <location>
        <begin position="255"/>
        <end position="274"/>
    </location>
</feature>
<dbReference type="AlphaFoldDB" id="A0A0X8FMI5"/>
<dbReference type="EMBL" id="CP014163">
    <property type="protein sequence ID" value="AMC00067.1"/>
    <property type="molecule type" value="Genomic_DNA"/>
</dbReference>
<evidence type="ECO:0000259" key="12">
    <source>
        <dbReference type="Pfam" id="PF02096"/>
    </source>
</evidence>
<reference evidence="14" key="2">
    <citation type="submission" date="2016-01" db="EMBL/GenBank/DDBJ databases">
        <title>Six Aerococcus type strain genome sequencing and assembly using PacBio and Illumina Hiseq.</title>
        <authorList>
            <person name="Carkaci D."/>
            <person name="Dargis R."/>
            <person name="Nielsen X.C."/>
            <person name="Skovgaard O."/>
            <person name="Fuursted K."/>
            <person name="Christensen J.J."/>
        </authorList>
    </citation>
    <scope>NUCLEOTIDE SEQUENCE [LARGE SCALE GENOMIC DNA]</scope>
    <source>
        <strain evidence="14">CCUG42038B</strain>
    </source>
</reference>
<keyword evidence="6 11" id="KW-1133">Transmembrane helix</keyword>
<proteinExistence type="inferred from homology"/>
<evidence type="ECO:0000256" key="7">
    <source>
        <dbReference type="ARBA" id="ARBA00023136"/>
    </source>
</evidence>
<dbReference type="PANTHER" id="PTHR12428:SF65">
    <property type="entry name" value="CYTOCHROME C OXIDASE ASSEMBLY PROTEIN COX18, MITOCHONDRIAL"/>
    <property type="match status" value="1"/>
</dbReference>